<evidence type="ECO:0000259" key="4">
    <source>
        <dbReference type="PROSITE" id="PS51084"/>
    </source>
</evidence>
<dbReference type="InterPro" id="IPR036265">
    <property type="entry name" value="HIT-like_sf"/>
</dbReference>
<organism evidence="5">
    <name type="scientific">uncultured marine group II/III euryarchaeote KM3_07_G11</name>
    <dbReference type="NCBI Taxonomy" id="1457840"/>
    <lineage>
        <taxon>Archaea</taxon>
        <taxon>Methanobacteriati</taxon>
        <taxon>Methanobacteriota</taxon>
        <taxon>environmental samples</taxon>
    </lineage>
</organism>
<name>A0A075G9T7_9EURY</name>
<gene>
    <name evidence="5" type="primary">hit</name>
</gene>
<feature type="short sequence motif" description="Histidine triad motif" evidence="2 3">
    <location>
        <begin position="97"/>
        <end position="101"/>
    </location>
</feature>
<feature type="active site" description="Tele-AMP-histidine intermediate" evidence="1">
    <location>
        <position position="99"/>
    </location>
</feature>
<accession>A0A075G9T7</accession>
<proteinExistence type="predicted"/>
<protein>
    <submittedName>
        <fullName evidence="5">Hit family hydrolase, diadenosine tetraphosphate hydrolase (Hit)</fullName>
    </submittedName>
</protein>
<feature type="domain" description="HIT" evidence="4">
    <location>
        <begin position="5"/>
        <end position="112"/>
    </location>
</feature>
<dbReference type="InterPro" id="IPR001310">
    <property type="entry name" value="Histidine_triad_HIT"/>
</dbReference>
<dbReference type="PRINTS" id="PR00332">
    <property type="entry name" value="HISTRIAD"/>
</dbReference>
<dbReference type="EMBL" id="KF900542">
    <property type="protein sequence ID" value="AIE98711.1"/>
    <property type="molecule type" value="Genomic_DNA"/>
</dbReference>
<dbReference type="AlphaFoldDB" id="A0A075G9T7"/>
<dbReference type="Pfam" id="PF01230">
    <property type="entry name" value="HIT"/>
    <property type="match status" value="1"/>
</dbReference>
<dbReference type="SUPFAM" id="SSF54197">
    <property type="entry name" value="HIT-like"/>
    <property type="match status" value="1"/>
</dbReference>
<evidence type="ECO:0000256" key="2">
    <source>
        <dbReference type="PIRSR" id="PIRSR601310-3"/>
    </source>
</evidence>
<dbReference type="GO" id="GO:0009117">
    <property type="term" value="P:nucleotide metabolic process"/>
    <property type="evidence" value="ECO:0007669"/>
    <property type="project" value="TreeGrafter"/>
</dbReference>
<dbReference type="PANTHER" id="PTHR46648:SF1">
    <property type="entry name" value="ADENOSINE 5'-MONOPHOSPHORAMIDASE HNT1"/>
    <property type="match status" value="1"/>
</dbReference>
<evidence type="ECO:0000256" key="3">
    <source>
        <dbReference type="PROSITE-ProRule" id="PRU00464"/>
    </source>
</evidence>
<sequence length="143" mass="14978">MEPSLFSKIIAGEIPASFVAKGEGWVAFLDINPRAEGHTLVVPVEQAQHLRNLSSQSRAALGEGVSEVTERLCSHFGVEDCTVVVHDGPAAGQEIPHVHIHVIPRKAGDGGKSILAMFPATPPPGTVEPDFSALAALAAELSD</sequence>
<reference evidence="5" key="1">
    <citation type="journal article" date="2014" name="Genome Biol. Evol.">
        <title>Pangenome evidence for extensive interdomain horizontal transfer affecting lineage core and shell genes in uncultured planktonic thaumarchaeota and euryarchaeota.</title>
        <authorList>
            <person name="Deschamps P."/>
            <person name="Zivanovic Y."/>
            <person name="Moreira D."/>
            <person name="Rodriguez-Valera F."/>
            <person name="Lopez-Garcia P."/>
        </authorList>
    </citation>
    <scope>NUCLEOTIDE SEQUENCE</scope>
</reference>
<dbReference type="PANTHER" id="PTHR46648">
    <property type="entry name" value="HIT FAMILY PROTEIN 1"/>
    <property type="match status" value="1"/>
</dbReference>
<keyword evidence="5" id="KW-0378">Hydrolase</keyword>
<evidence type="ECO:0000256" key="1">
    <source>
        <dbReference type="PIRSR" id="PIRSR601310-1"/>
    </source>
</evidence>
<dbReference type="GO" id="GO:0016787">
    <property type="term" value="F:hydrolase activity"/>
    <property type="evidence" value="ECO:0007669"/>
    <property type="project" value="UniProtKB-KW"/>
</dbReference>
<evidence type="ECO:0000313" key="5">
    <source>
        <dbReference type="EMBL" id="AIE98711.1"/>
    </source>
</evidence>
<dbReference type="Gene3D" id="3.30.428.10">
    <property type="entry name" value="HIT-like"/>
    <property type="match status" value="1"/>
</dbReference>
<dbReference type="PROSITE" id="PS51084">
    <property type="entry name" value="HIT_2"/>
    <property type="match status" value="1"/>
</dbReference>
<dbReference type="InterPro" id="IPR011146">
    <property type="entry name" value="HIT-like"/>
</dbReference>